<keyword evidence="9" id="KW-0520">NAD</keyword>
<name>Q934B6_RHOJR</name>
<dbReference type="GO" id="GO:0005506">
    <property type="term" value="F:iron ion binding"/>
    <property type="evidence" value="ECO:0007669"/>
    <property type="project" value="InterPro"/>
</dbReference>
<feature type="domain" description="Rieske" evidence="11">
    <location>
        <begin position="51"/>
        <end position="162"/>
    </location>
</feature>
<dbReference type="InterPro" id="IPR036922">
    <property type="entry name" value="Rieske_2Fe-2S_sf"/>
</dbReference>
<dbReference type="InterPro" id="IPR043266">
    <property type="entry name" value="RHO_NdoB-like_C"/>
</dbReference>
<evidence type="ECO:0000313" key="13">
    <source>
        <dbReference type="EMBL" id="BAB62288.1"/>
    </source>
</evidence>
<keyword evidence="8" id="KW-0411">Iron-sulfur</keyword>
<evidence type="ECO:0000256" key="10">
    <source>
        <dbReference type="SAM" id="MobiDB-lite"/>
    </source>
</evidence>
<dbReference type="InterPro" id="IPR001663">
    <property type="entry name" value="Rng_hydr_dOase-A"/>
</dbReference>
<dbReference type="SUPFAM" id="SSF50022">
    <property type="entry name" value="ISP domain"/>
    <property type="match status" value="1"/>
</dbReference>
<dbReference type="GO" id="GO:0016705">
    <property type="term" value="F:oxidoreductase activity, acting on paired donors, with incorporation or reduction of molecular oxygen"/>
    <property type="evidence" value="ECO:0007669"/>
    <property type="project" value="UniProtKB-ARBA"/>
</dbReference>
<accession>Q934B6</accession>
<keyword evidence="3" id="KW-0479">Metal-binding</keyword>
<evidence type="ECO:0000256" key="4">
    <source>
        <dbReference type="ARBA" id="ARBA00022797"/>
    </source>
</evidence>
<dbReference type="GO" id="GO:0051537">
    <property type="term" value="F:2 iron, 2 sulfur cluster binding"/>
    <property type="evidence" value="ECO:0007669"/>
    <property type="project" value="UniProtKB-KW"/>
</dbReference>
<evidence type="ECO:0000256" key="2">
    <source>
        <dbReference type="ARBA" id="ARBA00022714"/>
    </source>
</evidence>
<dbReference type="AlphaFoldDB" id="Q934B6"/>
<evidence type="ECO:0000256" key="3">
    <source>
        <dbReference type="ARBA" id="ARBA00022723"/>
    </source>
</evidence>
<sequence length="460" mass="52222">MEWSMLRSERFSPGEDFGQFVNLRDGWIDRNIFSDPDIYQEELHRIFARSWNFVAHESQLPNAGDFLTTYMGEDAVIVSRHRDNSIRVFANSCPHRGNKVCFADAGNTRRFVCNYHGWSFDNAGELSGMWAEQAYDEGDIDKSQTKMMPVAQVASYKGLVFATFDPDAPSLENWLGDFRWYLDMILDNEEGGTEFVGGCIKSEFSANWKFGVENFIGDAYHAGWTHDSGTRATTGGAPFPEIDMETSYHASINGHGWEFGTEGVGDIGLLGSPEVMDYYNKIRPKMAERLGEMRSKIFGSVASCSLFPNISFLPGISTFRVWLPKGPEAFELRTWVLVNKAMPDELKQEITKRVMLTFGPGGLFEMDDGENWSNCTTVNRGVATRRQLLHYGSGINRRIDNHPILPGTVYRGQYNDSNQRLFYQRWVDLMETKSLKDLPQRPEPRMASRETRELTGVSAI</sequence>
<keyword evidence="7" id="KW-0408">Iron</keyword>
<dbReference type="EMBL" id="AB048708">
    <property type="protein sequence ID" value="BAB62288.1"/>
    <property type="molecule type" value="Genomic_DNA"/>
</dbReference>
<gene>
    <name evidence="13" type="primary">C2</name>
    <name evidence="12" type="synonym">C</name>
</gene>
<dbReference type="InterPro" id="IPR015881">
    <property type="entry name" value="ARHD_Rieske_2Fe_2S"/>
</dbReference>
<evidence type="ECO:0000313" key="12">
    <source>
        <dbReference type="EMBL" id="BAB62287.1"/>
    </source>
</evidence>
<dbReference type="PROSITE" id="PS51296">
    <property type="entry name" value="RIESKE"/>
    <property type="match status" value="1"/>
</dbReference>
<organism evidence="13">
    <name type="scientific">Rhodococcus jostii (strain RHA1)</name>
    <dbReference type="NCBI Taxonomy" id="101510"/>
    <lineage>
        <taxon>Bacteria</taxon>
        <taxon>Bacillati</taxon>
        <taxon>Actinomycetota</taxon>
        <taxon>Actinomycetes</taxon>
        <taxon>Mycobacteriales</taxon>
        <taxon>Nocardiaceae</taxon>
        <taxon>Rhodococcus</taxon>
    </lineage>
</organism>
<feature type="compositionally biased region" description="Basic and acidic residues" evidence="10">
    <location>
        <begin position="438"/>
        <end position="453"/>
    </location>
</feature>
<keyword evidence="6" id="KW-0560">Oxidoreductase</keyword>
<keyword evidence="4" id="KW-0058">Aromatic hydrocarbons catabolism</keyword>
<dbReference type="PANTHER" id="PTHR43756:SF1">
    <property type="entry name" value="3-PHENYLPROPIONATE_CINNAMIC ACID DIOXYGENASE SUBUNIT ALPHA"/>
    <property type="match status" value="1"/>
</dbReference>
<dbReference type="PROSITE" id="PS00570">
    <property type="entry name" value="RING_HYDROXYL_ALPHA"/>
    <property type="match status" value="1"/>
</dbReference>
<dbReference type="Gene3D" id="2.102.10.10">
    <property type="entry name" value="Rieske [2Fe-2S] iron-sulphur domain"/>
    <property type="match status" value="1"/>
</dbReference>
<proteinExistence type="inferred from homology"/>
<dbReference type="GO" id="GO:0004497">
    <property type="term" value="F:monooxygenase activity"/>
    <property type="evidence" value="ECO:0007669"/>
    <property type="project" value="UniProtKB-ARBA"/>
</dbReference>
<dbReference type="Pfam" id="PF00848">
    <property type="entry name" value="Ring_hydroxyl_A"/>
    <property type="match status" value="1"/>
</dbReference>
<evidence type="ECO:0000256" key="9">
    <source>
        <dbReference type="ARBA" id="ARBA00023027"/>
    </source>
</evidence>
<dbReference type="Gene3D" id="3.90.380.10">
    <property type="entry name" value="Naphthalene 1,2-dioxygenase Alpha Subunit, Chain A, domain 1"/>
    <property type="match status" value="1"/>
</dbReference>
<reference evidence="13" key="1">
    <citation type="journal article" date="2001" name="Biosci. Biotechnol. Biochem.">
        <title>Multiplicity of aromatic ring hydroxylation dioxygenase genes in a strong PCB degrader, Rhodococcus sp. strain RHA1 demonstrated by denaturing gradient gel electrophoresis.</title>
        <authorList>
            <person name="Kitagawa W."/>
            <person name="Suzuki A."/>
            <person name="Hoaki T."/>
            <person name="Masai E."/>
            <person name="Fukuda M."/>
        </authorList>
    </citation>
    <scope>NUCLEOTIDE SEQUENCE</scope>
    <source>
        <strain evidence="13">RHA1</strain>
    </source>
</reference>
<protein>
    <submittedName>
        <fullName evidence="12 13">Aromatic ring hydroxylation dioxygenase C</fullName>
    </submittedName>
</protein>
<dbReference type="CDD" id="cd03469">
    <property type="entry name" value="Rieske_RO_Alpha_N"/>
    <property type="match status" value="1"/>
</dbReference>
<dbReference type="Pfam" id="PF00355">
    <property type="entry name" value="Rieske"/>
    <property type="match status" value="1"/>
</dbReference>
<feature type="region of interest" description="Disordered" evidence="10">
    <location>
        <begin position="438"/>
        <end position="460"/>
    </location>
</feature>
<evidence type="ECO:0000256" key="8">
    <source>
        <dbReference type="ARBA" id="ARBA00023014"/>
    </source>
</evidence>
<dbReference type="SMR" id="Q934B6"/>
<comment type="similarity">
    <text evidence="1">Belongs to the bacterial ring-hydroxylating dioxygenase alpha subunit family.</text>
</comment>
<evidence type="ECO:0000256" key="1">
    <source>
        <dbReference type="ARBA" id="ARBA00008751"/>
    </source>
</evidence>
<dbReference type="InterPro" id="IPR015879">
    <property type="entry name" value="Ring_hydroxy_dOase_asu_C_dom"/>
</dbReference>
<dbReference type="SUPFAM" id="SSF55961">
    <property type="entry name" value="Bet v1-like"/>
    <property type="match status" value="1"/>
</dbReference>
<dbReference type="InterPro" id="IPR017941">
    <property type="entry name" value="Rieske_2Fe-2S"/>
</dbReference>
<dbReference type="PRINTS" id="PR00090">
    <property type="entry name" value="RNGDIOXGNASE"/>
</dbReference>
<keyword evidence="5 13" id="KW-0223">Dioxygenase</keyword>
<evidence type="ECO:0000259" key="11">
    <source>
        <dbReference type="PROSITE" id="PS51296"/>
    </source>
</evidence>
<dbReference type="EMBL" id="AB048707">
    <property type="protein sequence ID" value="BAB62287.1"/>
    <property type="molecule type" value="Genomic_DNA"/>
</dbReference>
<dbReference type="GO" id="GO:0051213">
    <property type="term" value="F:dioxygenase activity"/>
    <property type="evidence" value="ECO:0007669"/>
    <property type="project" value="UniProtKB-KW"/>
</dbReference>
<dbReference type="PANTHER" id="PTHR43756">
    <property type="entry name" value="CHOLINE MONOOXYGENASE, CHLOROPLASTIC"/>
    <property type="match status" value="1"/>
</dbReference>
<evidence type="ECO:0000256" key="5">
    <source>
        <dbReference type="ARBA" id="ARBA00022964"/>
    </source>
</evidence>
<keyword evidence="2" id="KW-0001">2Fe-2S</keyword>
<dbReference type="CDD" id="cd08881">
    <property type="entry name" value="RHO_alpha_C_NDO-like"/>
    <property type="match status" value="1"/>
</dbReference>
<evidence type="ECO:0000256" key="7">
    <source>
        <dbReference type="ARBA" id="ARBA00023004"/>
    </source>
</evidence>
<evidence type="ECO:0000256" key="6">
    <source>
        <dbReference type="ARBA" id="ARBA00023002"/>
    </source>
</evidence>